<dbReference type="InterPro" id="IPR046549">
    <property type="entry name" value="DUF6703"/>
</dbReference>
<evidence type="ECO:0000256" key="1">
    <source>
        <dbReference type="SAM" id="MobiDB-lite"/>
    </source>
</evidence>
<dbReference type="RefSeq" id="WP_386767750.1">
    <property type="nucleotide sequence ID" value="NZ_JBHSTI010000008.1"/>
</dbReference>
<dbReference type="Pfam" id="PF20444">
    <property type="entry name" value="DUF6703"/>
    <property type="match status" value="1"/>
</dbReference>
<protein>
    <submittedName>
        <fullName evidence="3">DUF6703 family protein</fullName>
    </submittedName>
</protein>
<keyword evidence="2" id="KW-0472">Membrane</keyword>
<feature type="compositionally biased region" description="Low complexity" evidence="1">
    <location>
        <begin position="24"/>
        <end position="40"/>
    </location>
</feature>
<feature type="region of interest" description="Disordered" evidence="1">
    <location>
        <begin position="1"/>
        <end position="42"/>
    </location>
</feature>
<keyword evidence="2" id="KW-0812">Transmembrane</keyword>
<dbReference type="Proteomes" id="UP001596138">
    <property type="component" value="Unassembled WGS sequence"/>
</dbReference>
<feature type="transmembrane region" description="Helical" evidence="2">
    <location>
        <begin position="111"/>
        <end position="129"/>
    </location>
</feature>
<proteinExistence type="predicted"/>
<keyword evidence="4" id="KW-1185">Reference proteome</keyword>
<evidence type="ECO:0000313" key="4">
    <source>
        <dbReference type="Proteomes" id="UP001596138"/>
    </source>
</evidence>
<dbReference type="EMBL" id="JBHSTI010000008">
    <property type="protein sequence ID" value="MFC6239032.1"/>
    <property type="molecule type" value="Genomic_DNA"/>
</dbReference>
<feature type="transmembrane region" description="Helical" evidence="2">
    <location>
        <begin position="62"/>
        <end position="78"/>
    </location>
</feature>
<reference evidence="4" key="1">
    <citation type="journal article" date="2019" name="Int. J. Syst. Evol. Microbiol.">
        <title>The Global Catalogue of Microorganisms (GCM) 10K type strain sequencing project: providing services to taxonomists for standard genome sequencing and annotation.</title>
        <authorList>
            <consortium name="The Broad Institute Genomics Platform"/>
            <consortium name="The Broad Institute Genome Sequencing Center for Infectious Disease"/>
            <person name="Wu L."/>
            <person name="Ma J."/>
        </authorList>
    </citation>
    <scope>NUCLEOTIDE SEQUENCE [LARGE SCALE GENOMIC DNA]</scope>
    <source>
        <strain evidence="4">CGMCC 4.7317</strain>
    </source>
</reference>
<gene>
    <name evidence="3" type="ORF">ACFQGU_14195</name>
</gene>
<evidence type="ECO:0000313" key="3">
    <source>
        <dbReference type="EMBL" id="MFC6239032.1"/>
    </source>
</evidence>
<feature type="transmembrane region" description="Helical" evidence="2">
    <location>
        <begin position="84"/>
        <end position="104"/>
    </location>
</feature>
<comment type="caution">
    <text evidence="3">The sequence shown here is derived from an EMBL/GenBank/DDBJ whole genome shotgun (WGS) entry which is preliminary data.</text>
</comment>
<name>A0ABW1T598_9ACTN</name>
<evidence type="ECO:0000256" key="2">
    <source>
        <dbReference type="SAM" id="Phobius"/>
    </source>
</evidence>
<organism evidence="3 4">
    <name type="scientific">Longivirga aurantiaca</name>
    <dbReference type="NCBI Taxonomy" id="1837743"/>
    <lineage>
        <taxon>Bacteria</taxon>
        <taxon>Bacillati</taxon>
        <taxon>Actinomycetota</taxon>
        <taxon>Actinomycetes</taxon>
        <taxon>Sporichthyales</taxon>
        <taxon>Sporichthyaceae</taxon>
        <taxon>Longivirga</taxon>
    </lineage>
</organism>
<keyword evidence="2" id="KW-1133">Transmembrane helix</keyword>
<accession>A0ABW1T598</accession>
<sequence>MPQSKRHPARRPEKRPAKPKHSPRTQTPSRRPAPSSTSSPARRRLEIASAGPLMLLSRLPKWVVPALLALLLVGGLAIPSPWSALFLVPVALFLAWLLALAWPVLSTRGRLMRLVVVLLVVAAAIARFVSLI</sequence>